<dbReference type="EMBL" id="CANHGI010000004">
    <property type="protein sequence ID" value="CAI5447312.1"/>
    <property type="molecule type" value="Genomic_DNA"/>
</dbReference>
<evidence type="ECO:0000313" key="2">
    <source>
        <dbReference type="Proteomes" id="UP001152747"/>
    </source>
</evidence>
<accession>A0A9P1IQ33</accession>
<evidence type="ECO:0000313" key="1">
    <source>
        <dbReference type="EMBL" id="CAI5447312.1"/>
    </source>
</evidence>
<organism evidence="1 2">
    <name type="scientific">Caenorhabditis angaria</name>
    <dbReference type="NCBI Taxonomy" id="860376"/>
    <lineage>
        <taxon>Eukaryota</taxon>
        <taxon>Metazoa</taxon>
        <taxon>Ecdysozoa</taxon>
        <taxon>Nematoda</taxon>
        <taxon>Chromadorea</taxon>
        <taxon>Rhabditida</taxon>
        <taxon>Rhabditina</taxon>
        <taxon>Rhabditomorpha</taxon>
        <taxon>Rhabditoidea</taxon>
        <taxon>Rhabditidae</taxon>
        <taxon>Peloderinae</taxon>
        <taxon>Caenorhabditis</taxon>
    </lineage>
</organism>
<name>A0A9P1IQ33_9PELO</name>
<dbReference type="AlphaFoldDB" id="A0A9P1IQ33"/>
<reference evidence="1" key="1">
    <citation type="submission" date="2022-11" db="EMBL/GenBank/DDBJ databases">
        <authorList>
            <person name="Kikuchi T."/>
        </authorList>
    </citation>
    <scope>NUCLEOTIDE SEQUENCE</scope>
    <source>
        <strain evidence="1">PS1010</strain>
    </source>
</reference>
<comment type="caution">
    <text evidence="1">The sequence shown here is derived from an EMBL/GenBank/DDBJ whole genome shotgun (WGS) entry which is preliminary data.</text>
</comment>
<dbReference type="Proteomes" id="UP001152747">
    <property type="component" value="Unassembled WGS sequence"/>
</dbReference>
<proteinExistence type="predicted"/>
<sequence>MTLTSQPTCYMTNNNKPWRFQFIVLESDWWHYDLIGWALETNNIYENALDGAYTFDFERNFDEYWSFYYTIVLGYRHNCSDDGKWRDFVCFQFDVLRYDGYAILTKDCELYNQGSIVENRRKTFKKKFDGWEVKPG</sequence>
<keyword evidence="2" id="KW-1185">Reference proteome</keyword>
<gene>
    <name evidence="1" type="ORF">CAMP_LOCUS9949</name>
</gene>
<protein>
    <submittedName>
        <fullName evidence="1">Uncharacterized protein</fullName>
    </submittedName>
</protein>